<comment type="caution">
    <text evidence="3">The sequence shown here is derived from an EMBL/GenBank/DDBJ whole genome shotgun (WGS) entry which is preliminary data.</text>
</comment>
<feature type="region of interest" description="Disordered" evidence="1">
    <location>
        <begin position="755"/>
        <end position="801"/>
    </location>
</feature>
<dbReference type="SUPFAM" id="SSF50156">
    <property type="entry name" value="PDZ domain-like"/>
    <property type="match status" value="1"/>
</dbReference>
<dbReference type="AlphaFoldDB" id="A0A7J7SRW7"/>
<dbReference type="PANTHER" id="PTHR14102">
    <property type="entry name" value="PAR-6-RELATED"/>
    <property type="match status" value="1"/>
</dbReference>
<feature type="region of interest" description="Disordered" evidence="1">
    <location>
        <begin position="1"/>
        <end position="142"/>
    </location>
</feature>
<organism evidence="3 4">
    <name type="scientific">Myotis myotis</name>
    <name type="common">Greater mouse-eared bat</name>
    <name type="synonym">Vespertilio myotis</name>
    <dbReference type="NCBI Taxonomy" id="51298"/>
    <lineage>
        <taxon>Eukaryota</taxon>
        <taxon>Metazoa</taxon>
        <taxon>Chordata</taxon>
        <taxon>Craniata</taxon>
        <taxon>Vertebrata</taxon>
        <taxon>Euteleostomi</taxon>
        <taxon>Mammalia</taxon>
        <taxon>Eutheria</taxon>
        <taxon>Laurasiatheria</taxon>
        <taxon>Chiroptera</taxon>
        <taxon>Yangochiroptera</taxon>
        <taxon>Vespertilionidae</taxon>
        <taxon>Myotis</taxon>
    </lineage>
</organism>
<dbReference type="OrthoDB" id="10058001at2759"/>
<accession>A0A7J7SRW7</accession>
<evidence type="ECO:0000313" key="3">
    <source>
        <dbReference type="EMBL" id="KAF6290817.1"/>
    </source>
</evidence>
<evidence type="ECO:0000259" key="2">
    <source>
        <dbReference type="PROSITE" id="PS50106"/>
    </source>
</evidence>
<dbReference type="PANTHER" id="PTHR14102:SF12">
    <property type="entry name" value="CDNA SEQUENCE BC034090"/>
    <property type="match status" value="1"/>
</dbReference>
<dbReference type="VEuPathDB" id="HostDB:KIAA1614"/>
<feature type="compositionally biased region" description="Polar residues" evidence="1">
    <location>
        <begin position="79"/>
        <end position="94"/>
    </location>
</feature>
<dbReference type="InterPro" id="IPR036034">
    <property type="entry name" value="PDZ_sf"/>
</dbReference>
<feature type="domain" description="PDZ" evidence="2">
    <location>
        <begin position="1181"/>
        <end position="1266"/>
    </location>
</feature>
<evidence type="ECO:0000256" key="1">
    <source>
        <dbReference type="SAM" id="MobiDB-lite"/>
    </source>
</evidence>
<feature type="compositionally biased region" description="Basic and acidic residues" evidence="1">
    <location>
        <begin position="660"/>
        <end position="678"/>
    </location>
</feature>
<feature type="compositionally biased region" description="Polar residues" evidence="1">
    <location>
        <begin position="408"/>
        <end position="418"/>
    </location>
</feature>
<feature type="compositionally biased region" description="Acidic residues" evidence="1">
    <location>
        <begin position="990"/>
        <end position="1000"/>
    </location>
</feature>
<dbReference type="Gene3D" id="2.30.42.10">
    <property type="match status" value="1"/>
</dbReference>
<dbReference type="GO" id="GO:0016324">
    <property type="term" value="C:apical plasma membrane"/>
    <property type="evidence" value="ECO:0007669"/>
    <property type="project" value="TreeGrafter"/>
</dbReference>
<dbReference type="EMBL" id="JABWUV010000018">
    <property type="protein sequence ID" value="KAF6290817.1"/>
    <property type="molecule type" value="Genomic_DNA"/>
</dbReference>
<feature type="compositionally biased region" description="Polar residues" evidence="1">
    <location>
        <begin position="933"/>
        <end position="944"/>
    </location>
</feature>
<feature type="compositionally biased region" description="Low complexity" evidence="1">
    <location>
        <begin position="264"/>
        <end position="274"/>
    </location>
</feature>
<dbReference type="GO" id="GO:0005634">
    <property type="term" value="C:nucleus"/>
    <property type="evidence" value="ECO:0007669"/>
    <property type="project" value="TreeGrafter"/>
</dbReference>
<feature type="region of interest" description="Disordered" evidence="1">
    <location>
        <begin position="154"/>
        <end position="198"/>
    </location>
</feature>
<feature type="compositionally biased region" description="Polar residues" evidence="1">
    <location>
        <begin position="1004"/>
        <end position="1017"/>
    </location>
</feature>
<dbReference type="InterPro" id="IPR032756">
    <property type="entry name" value="DUF4685"/>
</dbReference>
<dbReference type="GO" id="GO:0007163">
    <property type="term" value="P:establishment or maintenance of cell polarity"/>
    <property type="evidence" value="ECO:0007669"/>
    <property type="project" value="TreeGrafter"/>
</dbReference>
<feature type="compositionally biased region" description="Basic residues" evidence="1">
    <location>
        <begin position="176"/>
        <end position="185"/>
    </location>
</feature>
<feature type="compositionally biased region" description="Polar residues" evidence="1">
    <location>
        <begin position="830"/>
        <end position="862"/>
    </location>
</feature>
<feature type="compositionally biased region" description="Basic residues" evidence="1">
    <location>
        <begin position="708"/>
        <end position="724"/>
    </location>
</feature>
<dbReference type="GO" id="GO:0005938">
    <property type="term" value="C:cell cortex"/>
    <property type="evidence" value="ECO:0007669"/>
    <property type="project" value="TreeGrafter"/>
</dbReference>
<dbReference type="InterPro" id="IPR051741">
    <property type="entry name" value="PAR6_homolog"/>
</dbReference>
<feature type="region of interest" description="Disordered" evidence="1">
    <location>
        <begin position="211"/>
        <end position="240"/>
    </location>
</feature>
<feature type="region of interest" description="Disordered" evidence="1">
    <location>
        <begin position="394"/>
        <end position="522"/>
    </location>
</feature>
<dbReference type="FunFam" id="2.30.42.10:FF:000215">
    <property type="entry name" value="uncharacterized protein KIAA1614 homolog"/>
    <property type="match status" value="1"/>
</dbReference>
<dbReference type="SMART" id="SM00228">
    <property type="entry name" value="PDZ"/>
    <property type="match status" value="1"/>
</dbReference>
<dbReference type="GO" id="GO:0007098">
    <property type="term" value="P:centrosome cycle"/>
    <property type="evidence" value="ECO:0007669"/>
    <property type="project" value="TreeGrafter"/>
</dbReference>
<dbReference type="InterPro" id="IPR001478">
    <property type="entry name" value="PDZ"/>
</dbReference>
<proteinExistence type="predicted"/>
<feature type="region of interest" description="Disordered" evidence="1">
    <location>
        <begin position="262"/>
        <end position="290"/>
    </location>
</feature>
<dbReference type="PROSITE" id="PS50106">
    <property type="entry name" value="PDZ"/>
    <property type="match status" value="1"/>
</dbReference>
<sequence>MAQPRTSSRCHSHPCPTCFPPAARREAAAGPHPGPGLTAEQGAEPGPGAWEREGISGGLAGPRMEGMEEPEARPASGGLQESNIGSRIASSMEVTSAMERSGTEPQPNNGHLPRPWSCLQEDRTPSQMAPHPPRAWGIPSQGPSVLESKVRALKESMTASKQGASPCLTTHERPSPKKTKCRRVKVGGARTPSSGSPLLDTVVVLHAQNQNEGPLDNSVNEKEPAMNGGPRPPRPPAPGLECCSGRSLWAPETVRILPDHERSLLPGSSSSQDSPLHRVTSGQSRGPRHCNKITHVPNLRKGRPCPLQDALVAGQDLDSLSLTSEEDVVPRPALLGGLWRAGDLGALGTERSALPLSEQVERNRLLLQEMLIVGGQGPPKVGIPARTLSWDRAVSEQPSGDMDWDSGISLQDSDQNRTFGPKPEPVLRSPRHEEAKHLLQRARMKARTRPLRASHDIMPTIDQGGRDGRRNPALDRRMPFACRDNRHNGSTSDSSSGESSSGQWPKRGPSPSHVRFEDKSAREAESRYLERLQQRQRQVLSPALQMAEQGPLRSKPELADYIAGGLVRRDASERTLHRLVGHLDRRAFPERPPTRGIERTCRACGSCIEDLRPALGKAARDPQLLQEHGTACGLEGGLAEPLSSWGLSAPFRLLPAEQGPRTERIREIGMGDSVRPEEVDSALDSTDTSDSCRTDSEEAGTSQPPRARGPRLRGSRPRGGHRWCRKAEREPPESPLAPHNLPGVDLLEVSDAVKEGRGHTPEGTLFPRENPYSKPPGQEPEGAPLGPQGELRPGNHWAPSVDSSALCRKACAPASFVKLAPLGPGRQDQVMGSHQSLETIPLQQSHAEPSAPHQAQQPTASLSWEGWVPTPPSSRKTTSPGPHRKAPRRPGDRGESAGTPRPPSGSVVPRTCELSPPQTQPCSHHSGYPLLGLSTNNCNNSVPGSSGGAVLEGRVEKGTSSQEPEAPLENCRGGVGTVSSMGVTFSLALEEPESSQEPEEGLQRTESSSEGLVSSQDLPGVSAGPGPPSAAPSDRNKKASSSITTLGLKKFFLALGQGTRPKLGKSRSRSVEQLQPPAPGPASHTSTPKVKRAPSLQSLHLVSPSHQHRKAASFQNLYSLLSGKVDRSSLYLVGEPGDHSEPGRLAKAPPRRALSVEDVGAPSLARTVGHVVEVFPDGTSQLQLQRSPEGTFGFCVASGNGRRDSGFYVQEMADASTAKLYSGLLGVGDEILEVNGAKVAGLGLAHIEELLTHAESLSLRVLRQRPIPR</sequence>
<feature type="region of interest" description="Disordered" evidence="1">
    <location>
        <begin position="819"/>
        <end position="1041"/>
    </location>
</feature>
<feature type="region of interest" description="Disordered" evidence="1">
    <location>
        <begin position="658"/>
        <end position="743"/>
    </location>
</feature>
<feature type="compositionally biased region" description="Basic residues" evidence="1">
    <location>
        <begin position="438"/>
        <end position="452"/>
    </location>
</feature>
<protein>
    <recommendedName>
        <fullName evidence="2">PDZ domain-containing protein</fullName>
    </recommendedName>
</protein>
<gene>
    <name evidence="3" type="ORF">mMyoMyo1_007293</name>
</gene>
<dbReference type="Pfam" id="PF00595">
    <property type="entry name" value="PDZ"/>
    <property type="match status" value="1"/>
</dbReference>
<dbReference type="GO" id="GO:0060341">
    <property type="term" value="P:regulation of cellular localization"/>
    <property type="evidence" value="ECO:0007669"/>
    <property type="project" value="TreeGrafter"/>
</dbReference>
<feature type="compositionally biased region" description="Low complexity" evidence="1">
    <location>
        <begin position="489"/>
        <end position="502"/>
    </location>
</feature>
<dbReference type="Pfam" id="PF15737">
    <property type="entry name" value="DUF4685"/>
    <property type="match status" value="1"/>
</dbReference>
<name>A0A7J7SRW7_MYOMY</name>
<dbReference type="Proteomes" id="UP000527355">
    <property type="component" value="Unassembled WGS sequence"/>
</dbReference>
<feature type="compositionally biased region" description="Basic and acidic residues" evidence="1">
    <location>
        <begin position="464"/>
        <end position="487"/>
    </location>
</feature>
<keyword evidence="4" id="KW-1185">Reference proteome</keyword>
<evidence type="ECO:0000313" key="4">
    <source>
        <dbReference type="Proteomes" id="UP000527355"/>
    </source>
</evidence>
<feature type="region of interest" description="Disordered" evidence="1">
    <location>
        <begin position="1059"/>
        <end position="1092"/>
    </location>
</feature>
<reference evidence="3 4" key="1">
    <citation type="journal article" date="2020" name="Nature">
        <title>Six reference-quality genomes reveal evolution of bat adaptations.</title>
        <authorList>
            <person name="Jebb D."/>
            <person name="Huang Z."/>
            <person name="Pippel M."/>
            <person name="Hughes G.M."/>
            <person name="Lavrichenko K."/>
            <person name="Devanna P."/>
            <person name="Winkler S."/>
            <person name="Jermiin L.S."/>
            <person name="Skirmuntt E.C."/>
            <person name="Katzourakis A."/>
            <person name="Burkitt-Gray L."/>
            <person name="Ray D.A."/>
            <person name="Sullivan K.A.M."/>
            <person name="Roscito J.G."/>
            <person name="Kirilenko B.M."/>
            <person name="Davalos L.M."/>
            <person name="Corthals A.P."/>
            <person name="Power M.L."/>
            <person name="Jones G."/>
            <person name="Ransome R.D."/>
            <person name="Dechmann D.K.N."/>
            <person name="Locatelli A.G."/>
            <person name="Puechmaille S.J."/>
            <person name="Fedrigo O."/>
            <person name="Jarvis E.D."/>
            <person name="Hiller M."/>
            <person name="Vernes S.C."/>
            <person name="Myers E.W."/>
            <person name="Teeling E.C."/>
        </authorList>
    </citation>
    <scope>NUCLEOTIDE SEQUENCE [LARGE SCALE GENOMIC DNA]</scope>
    <source>
        <strain evidence="3">MMyoMyo1</strain>
        <tissue evidence="3">Flight muscle</tissue>
    </source>
</reference>